<organism evidence="3 4">
    <name type="scientific">Chondromyces crocatus</name>
    <dbReference type="NCBI Taxonomy" id="52"/>
    <lineage>
        <taxon>Bacteria</taxon>
        <taxon>Pseudomonadati</taxon>
        <taxon>Myxococcota</taxon>
        <taxon>Polyangia</taxon>
        <taxon>Polyangiales</taxon>
        <taxon>Polyangiaceae</taxon>
        <taxon>Chondromyces</taxon>
    </lineage>
</organism>
<feature type="compositionally biased region" description="Polar residues" evidence="1">
    <location>
        <begin position="439"/>
        <end position="450"/>
    </location>
</feature>
<sequence length="619" mass="66218">MLTIACKATFDLRPGECPLASAQEPVHAADRYWRDDPAGSVQMPSDLVPPRVRADVTLVGHAYAPRGERVRVLDARLCVGDVDKRIEVHADRVFKQTGLLEAGTPFSKMSLRWECAAGGLDTWNPVGRPPREGSVRGERILPNLQRPGVLFTGPDDPIEPVGFGPIAPGWPDRVRKLGRRAGSWAVNEWHRQPLPADFDVNFFNVAPPDQQVAGLLDEQRIRLEHLHPEYTHLDTRLPGLRPRAYVERPDETPQVVPLIPDALWIDTDRGICTLTWRGQVSLYGPEEAGSVFVALERRGETVSWADVQRLAAGAGPTWRGASSEHIGAPASRPTPPRSAPGDTLTGDLVPSKPALPFQAGEPPSSQRPHGSLGAPGPLGAPLPLGAAPLGAIPLGASPRLGLGAGRPPAPTPSISAPVTSTPAVEPPAPPPMIGPLASWEQSSSPPSETEATAPASDPGSSTESESSASLGAPELAQPVEVSLSVEQCASIAARLDHRPAERDTILEVEGVALATWESMHARRLAEIQEELRRGKKLVLSAYDKAYVAALEAKRGPISAHDYARLVIAAERGTLEESLAALDLPEGAMMRLRRVWLARTVADPRVAAEVRGALQKASED</sequence>
<protein>
    <recommendedName>
        <fullName evidence="2">DUF2169 domain-containing protein</fullName>
    </recommendedName>
</protein>
<keyword evidence="4" id="KW-1185">Reference proteome</keyword>
<dbReference type="EMBL" id="CP012159">
    <property type="protein sequence ID" value="AKT41298.1"/>
    <property type="molecule type" value="Genomic_DNA"/>
</dbReference>
<feature type="domain" description="DUF2169" evidence="2">
    <location>
        <begin position="1"/>
        <end position="277"/>
    </location>
</feature>
<evidence type="ECO:0000256" key="1">
    <source>
        <dbReference type="SAM" id="MobiDB-lite"/>
    </source>
</evidence>
<dbReference type="InterPro" id="IPR018683">
    <property type="entry name" value="DUF2169"/>
</dbReference>
<gene>
    <name evidence="3" type="ORF">CMC5_054660</name>
</gene>
<accession>A0A0K1EKZ8</accession>
<evidence type="ECO:0000313" key="4">
    <source>
        <dbReference type="Proteomes" id="UP000067626"/>
    </source>
</evidence>
<evidence type="ECO:0000259" key="2">
    <source>
        <dbReference type="Pfam" id="PF09937"/>
    </source>
</evidence>
<evidence type="ECO:0000313" key="3">
    <source>
        <dbReference type="EMBL" id="AKT41298.1"/>
    </source>
</evidence>
<feature type="compositionally biased region" description="Pro residues" evidence="1">
    <location>
        <begin position="424"/>
        <end position="433"/>
    </location>
</feature>
<dbReference type="AlphaFoldDB" id="A0A0K1EKZ8"/>
<reference evidence="3 4" key="1">
    <citation type="submission" date="2015-07" db="EMBL/GenBank/DDBJ databases">
        <title>Genome analysis of myxobacterium Chondromyces crocatus Cm c5 reveals a high potential for natural compound synthesis and the genetic basis for the loss of fruiting body formation.</title>
        <authorList>
            <person name="Zaburannyi N."/>
            <person name="Bunk B."/>
            <person name="Maier J."/>
            <person name="Overmann J."/>
            <person name="Mueller R."/>
        </authorList>
    </citation>
    <scope>NUCLEOTIDE SEQUENCE [LARGE SCALE GENOMIC DNA]</scope>
    <source>
        <strain evidence="3 4">Cm c5</strain>
    </source>
</reference>
<feature type="region of interest" description="Disordered" evidence="1">
    <location>
        <begin position="315"/>
        <end position="379"/>
    </location>
</feature>
<dbReference type="STRING" id="52.CMC5_054660"/>
<feature type="region of interest" description="Disordered" evidence="1">
    <location>
        <begin position="402"/>
        <end position="471"/>
    </location>
</feature>
<dbReference type="KEGG" id="ccro:CMC5_054660"/>
<dbReference type="Proteomes" id="UP000067626">
    <property type="component" value="Chromosome"/>
</dbReference>
<name>A0A0K1EKZ8_CHOCO</name>
<feature type="compositionally biased region" description="Low complexity" evidence="1">
    <location>
        <begin position="460"/>
        <end position="469"/>
    </location>
</feature>
<dbReference type="Pfam" id="PF09937">
    <property type="entry name" value="DUF2169"/>
    <property type="match status" value="1"/>
</dbReference>
<proteinExistence type="predicted"/>